<dbReference type="InterPro" id="IPR036271">
    <property type="entry name" value="Tet_transcr_reg_TetR-rel_C_sf"/>
</dbReference>
<dbReference type="PANTHER" id="PTHR47506:SF10">
    <property type="entry name" value="TRANSCRIPTIONAL REGULATORY PROTEIN"/>
    <property type="match status" value="1"/>
</dbReference>
<dbReference type="Proteomes" id="UP000199421">
    <property type="component" value="Unassembled WGS sequence"/>
</dbReference>
<gene>
    <name evidence="6" type="ORF">SAMN05661044_01455</name>
</gene>
<dbReference type="Gene3D" id="1.10.10.60">
    <property type="entry name" value="Homeodomain-like"/>
    <property type="match status" value="1"/>
</dbReference>
<dbReference type="PROSITE" id="PS50977">
    <property type="entry name" value="HTH_TETR_2"/>
    <property type="match status" value="1"/>
</dbReference>
<dbReference type="PRINTS" id="PR00455">
    <property type="entry name" value="HTHTETR"/>
</dbReference>
<dbReference type="Gene3D" id="1.10.357.10">
    <property type="entry name" value="Tetracycline Repressor, domain 2"/>
    <property type="match status" value="1"/>
</dbReference>
<reference evidence="7" key="1">
    <citation type="submission" date="2016-10" db="EMBL/GenBank/DDBJ databases">
        <authorList>
            <person name="Varghese N."/>
            <person name="Submissions S."/>
        </authorList>
    </citation>
    <scope>NUCLEOTIDE SEQUENCE [LARGE SCALE GENOMIC DNA]</scope>
    <source>
        <strain evidence="7">DSM 18733</strain>
    </source>
</reference>
<feature type="DNA-binding region" description="H-T-H motif" evidence="4">
    <location>
        <begin position="29"/>
        <end position="48"/>
    </location>
</feature>
<evidence type="ECO:0000313" key="7">
    <source>
        <dbReference type="Proteomes" id="UP000199421"/>
    </source>
</evidence>
<dbReference type="PANTHER" id="PTHR47506">
    <property type="entry name" value="TRANSCRIPTIONAL REGULATORY PROTEIN"/>
    <property type="match status" value="1"/>
</dbReference>
<evidence type="ECO:0000256" key="4">
    <source>
        <dbReference type="PROSITE-ProRule" id="PRU00335"/>
    </source>
</evidence>
<accession>A0A1H7KT43</accession>
<dbReference type="GO" id="GO:0003677">
    <property type="term" value="F:DNA binding"/>
    <property type="evidence" value="ECO:0007669"/>
    <property type="project" value="UniProtKB-UniRule"/>
</dbReference>
<protein>
    <submittedName>
        <fullName evidence="6">Transcriptional regulator, TetR family</fullName>
    </submittedName>
</protein>
<evidence type="ECO:0000256" key="3">
    <source>
        <dbReference type="ARBA" id="ARBA00023163"/>
    </source>
</evidence>
<name>A0A1H7KT43_OLID1</name>
<evidence type="ECO:0000256" key="2">
    <source>
        <dbReference type="ARBA" id="ARBA00023125"/>
    </source>
</evidence>
<dbReference type="AlphaFoldDB" id="A0A1H7KT43"/>
<dbReference type="InterPro" id="IPR001647">
    <property type="entry name" value="HTH_TetR"/>
</dbReference>
<feature type="domain" description="HTH tetR-type" evidence="5">
    <location>
        <begin position="6"/>
        <end position="66"/>
    </location>
</feature>
<keyword evidence="3" id="KW-0804">Transcription</keyword>
<dbReference type="SUPFAM" id="SSF48498">
    <property type="entry name" value="Tetracyclin repressor-like, C-terminal domain"/>
    <property type="match status" value="1"/>
</dbReference>
<dbReference type="STRING" id="407022.SAMN05661044_01455"/>
<dbReference type="EMBL" id="FOAF01000001">
    <property type="protein sequence ID" value="SEK89928.1"/>
    <property type="molecule type" value="Genomic_DNA"/>
</dbReference>
<evidence type="ECO:0000256" key="1">
    <source>
        <dbReference type="ARBA" id="ARBA00023015"/>
    </source>
</evidence>
<dbReference type="InterPro" id="IPR009057">
    <property type="entry name" value="Homeodomain-like_sf"/>
</dbReference>
<evidence type="ECO:0000313" key="6">
    <source>
        <dbReference type="EMBL" id="SEK89928.1"/>
    </source>
</evidence>
<evidence type="ECO:0000259" key="5">
    <source>
        <dbReference type="PROSITE" id="PS50977"/>
    </source>
</evidence>
<dbReference type="Pfam" id="PF00440">
    <property type="entry name" value="TetR_N"/>
    <property type="match status" value="1"/>
</dbReference>
<sequence length="192" mass="22052">MPRVIEFNEQKIISKALQVFWKKGYHATSMKDLVEATGLNPGSIYNTFGNKHDLFLACLKDYLNPIYTYDLKQKEAQKNPLELLREFYMEVVTNSVVNQDSCLSVKSCFELATTDDKTHQVLKNSMDKLFDIFEQMVINAQKARVVANKQDSFLLAQLIVATLPGLGQNFILYKDKNRIAKIIDNFLDMITK</sequence>
<dbReference type="RefSeq" id="WP_093321059.1">
    <property type="nucleotide sequence ID" value="NZ_FOAF01000001.1"/>
</dbReference>
<organism evidence="6 7">
    <name type="scientific">Olivibacter domesticus</name>
    <name type="common">Pseudosphingobacterium domesticum</name>
    <dbReference type="NCBI Taxonomy" id="407022"/>
    <lineage>
        <taxon>Bacteria</taxon>
        <taxon>Pseudomonadati</taxon>
        <taxon>Bacteroidota</taxon>
        <taxon>Sphingobacteriia</taxon>
        <taxon>Sphingobacteriales</taxon>
        <taxon>Sphingobacteriaceae</taxon>
        <taxon>Olivibacter</taxon>
    </lineage>
</organism>
<keyword evidence="7" id="KW-1185">Reference proteome</keyword>
<keyword evidence="2 4" id="KW-0238">DNA-binding</keyword>
<proteinExistence type="predicted"/>
<keyword evidence="1" id="KW-0805">Transcription regulation</keyword>
<dbReference type="SUPFAM" id="SSF46689">
    <property type="entry name" value="Homeodomain-like"/>
    <property type="match status" value="1"/>
</dbReference>
<dbReference type="OrthoDB" id="9795242at2"/>